<dbReference type="AlphaFoldDB" id="A0A5C3Q9Y0"/>
<organism evidence="2 3">
    <name type="scientific">Pterulicium gracile</name>
    <dbReference type="NCBI Taxonomy" id="1884261"/>
    <lineage>
        <taxon>Eukaryota</taxon>
        <taxon>Fungi</taxon>
        <taxon>Dikarya</taxon>
        <taxon>Basidiomycota</taxon>
        <taxon>Agaricomycotina</taxon>
        <taxon>Agaricomycetes</taxon>
        <taxon>Agaricomycetidae</taxon>
        <taxon>Agaricales</taxon>
        <taxon>Pleurotineae</taxon>
        <taxon>Pterulaceae</taxon>
        <taxon>Pterulicium</taxon>
    </lineage>
</organism>
<accession>A0A5C3Q9Y0</accession>
<gene>
    <name evidence="2" type="ORF">BDV98DRAFT_658775</name>
</gene>
<proteinExistence type="predicted"/>
<reference evidence="2 3" key="1">
    <citation type="journal article" date="2019" name="Nat. Ecol. Evol.">
        <title>Megaphylogeny resolves global patterns of mushroom evolution.</title>
        <authorList>
            <person name="Varga T."/>
            <person name="Krizsan K."/>
            <person name="Foldi C."/>
            <person name="Dima B."/>
            <person name="Sanchez-Garcia M."/>
            <person name="Sanchez-Ramirez S."/>
            <person name="Szollosi G.J."/>
            <person name="Szarkandi J.G."/>
            <person name="Papp V."/>
            <person name="Albert L."/>
            <person name="Andreopoulos W."/>
            <person name="Angelini C."/>
            <person name="Antonin V."/>
            <person name="Barry K.W."/>
            <person name="Bougher N.L."/>
            <person name="Buchanan P."/>
            <person name="Buyck B."/>
            <person name="Bense V."/>
            <person name="Catcheside P."/>
            <person name="Chovatia M."/>
            <person name="Cooper J."/>
            <person name="Damon W."/>
            <person name="Desjardin D."/>
            <person name="Finy P."/>
            <person name="Geml J."/>
            <person name="Haridas S."/>
            <person name="Hughes K."/>
            <person name="Justo A."/>
            <person name="Karasinski D."/>
            <person name="Kautmanova I."/>
            <person name="Kiss B."/>
            <person name="Kocsube S."/>
            <person name="Kotiranta H."/>
            <person name="LaButti K.M."/>
            <person name="Lechner B.E."/>
            <person name="Liimatainen K."/>
            <person name="Lipzen A."/>
            <person name="Lukacs Z."/>
            <person name="Mihaltcheva S."/>
            <person name="Morgado L.N."/>
            <person name="Niskanen T."/>
            <person name="Noordeloos M.E."/>
            <person name="Ohm R.A."/>
            <person name="Ortiz-Santana B."/>
            <person name="Ovrebo C."/>
            <person name="Racz N."/>
            <person name="Riley R."/>
            <person name="Savchenko A."/>
            <person name="Shiryaev A."/>
            <person name="Soop K."/>
            <person name="Spirin V."/>
            <person name="Szebenyi C."/>
            <person name="Tomsovsky M."/>
            <person name="Tulloss R.E."/>
            <person name="Uehling J."/>
            <person name="Grigoriev I.V."/>
            <person name="Vagvolgyi C."/>
            <person name="Papp T."/>
            <person name="Martin F.M."/>
            <person name="Miettinen O."/>
            <person name="Hibbett D.S."/>
            <person name="Nagy L.G."/>
        </authorList>
    </citation>
    <scope>NUCLEOTIDE SEQUENCE [LARGE SCALE GENOMIC DNA]</scope>
    <source>
        <strain evidence="2 3">CBS 309.79</strain>
    </source>
</reference>
<dbReference type="Proteomes" id="UP000305067">
    <property type="component" value="Unassembled WGS sequence"/>
</dbReference>
<evidence type="ECO:0000256" key="1">
    <source>
        <dbReference type="SAM" id="MobiDB-lite"/>
    </source>
</evidence>
<feature type="region of interest" description="Disordered" evidence="1">
    <location>
        <begin position="1"/>
        <end position="21"/>
    </location>
</feature>
<evidence type="ECO:0000313" key="2">
    <source>
        <dbReference type="EMBL" id="TFK97190.1"/>
    </source>
</evidence>
<sequence>MERGKRTSMLEKDGRRRHERRDSIAEKIKDAEWGICANLFTRQQRLDFNFDLHLPDTAECPPAPSTAYLPSSTTQPAHHGQRRKCASGGKASAALRLPFGLLFDSPVYPTEWKTARLRWANAFGNLTGDGTLGADVMDVSLEILLSKHASWQGLEVEYGYDAGTKRTPADYDVGADGWAWQRRLQDVPHPRHFPKLRSLSIDYRAFTPAAVARLLSSFSASPALDILKLSWVPRAFTAGKDDGFGWAQLRRMDIVFDCELRCLVEIVSQLNAVTTSTFLYGQFLAPQEDSANAVVSSPTPRTLPHLTDLTLNEGTLVVLDHITAPELFFLNVTAEIQLPRLCPFIVRSGCGDTLRQLRLGVFIRRYAQELTDSQALLLELLELLPNLSSLQLEGLTHPEALTILGWFTSPRLGCPALESLTLRRVDFESIGKRAKKARVAVPKYIRLVTSIGGMLESRQAFFSTALSRIRLFVDDKLLSASLFDPGLQNALDRLMRLSEGGLDLDVCYQRWYQKGPKAHPLRGESVSFFHDQPCVVSEW</sequence>
<protein>
    <submittedName>
        <fullName evidence="2">Uncharacterized protein</fullName>
    </submittedName>
</protein>
<name>A0A5C3Q9Y0_9AGAR</name>
<dbReference type="EMBL" id="ML178850">
    <property type="protein sequence ID" value="TFK97190.1"/>
    <property type="molecule type" value="Genomic_DNA"/>
</dbReference>
<keyword evidence="3" id="KW-1185">Reference proteome</keyword>
<dbReference type="SUPFAM" id="SSF52047">
    <property type="entry name" value="RNI-like"/>
    <property type="match status" value="1"/>
</dbReference>
<feature type="region of interest" description="Disordered" evidence="1">
    <location>
        <begin position="63"/>
        <end position="86"/>
    </location>
</feature>
<evidence type="ECO:0000313" key="3">
    <source>
        <dbReference type="Proteomes" id="UP000305067"/>
    </source>
</evidence>